<feature type="region of interest" description="Disordered" evidence="1">
    <location>
        <begin position="112"/>
        <end position="143"/>
    </location>
</feature>
<dbReference type="AlphaFoldDB" id="A0A1Y2HV06"/>
<dbReference type="EMBL" id="MCFL01000011">
    <property type="protein sequence ID" value="ORZ37794.1"/>
    <property type="molecule type" value="Genomic_DNA"/>
</dbReference>
<evidence type="ECO:0000256" key="1">
    <source>
        <dbReference type="SAM" id="MobiDB-lite"/>
    </source>
</evidence>
<dbReference type="Proteomes" id="UP000193411">
    <property type="component" value="Unassembled WGS sequence"/>
</dbReference>
<evidence type="ECO:0000313" key="3">
    <source>
        <dbReference type="Proteomes" id="UP000193411"/>
    </source>
</evidence>
<organism evidence="2 3">
    <name type="scientific">Catenaria anguillulae PL171</name>
    <dbReference type="NCBI Taxonomy" id="765915"/>
    <lineage>
        <taxon>Eukaryota</taxon>
        <taxon>Fungi</taxon>
        <taxon>Fungi incertae sedis</taxon>
        <taxon>Blastocladiomycota</taxon>
        <taxon>Blastocladiomycetes</taxon>
        <taxon>Blastocladiales</taxon>
        <taxon>Catenariaceae</taxon>
        <taxon>Catenaria</taxon>
    </lineage>
</organism>
<accession>A0A1Y2HV06</accession>
<reference evidence="2 3" key="1">
    <citation type="submission" date="2016-07" db="EMBL/GenBank/DDBJ databases">
        <title>Pervasive Adenine N6-methylation of Active Genes in Fungi.</title>
        <authorList>
            <consortium name="DOE Joint Genome Institute"/>
            <person name="Mondo S.J."/>
            <person name="Dannebaum R.O."/>
            <person name="Kuo R.C."/>
            <person name="Labutti K."/>
            <person name="Haridas S."/>
            <person name="Kuo A."/>
            <person name="Salamov A."/>
            <person name="Ahrendt S.R."/>
            <person name="Lipzen A."/>
            <person name="Sullivan W."/>
            <person name="Andreopoulos W.B."/>
            <person name="Clum A."/>
            <person name="Lindquist E."/>
            <person name="Daum C."/>
            <person name="Ramamoorthy G.K."/>
            <person name="Gryganskyi A."/>
            <person name="Culley D."/>
            <person name="Magnuson J.K."/>
            <person name="James T.Y."/>
            <person name="O'Malley M.A."/>
            <person name="Stajich J.E."/>
            <person name="Spatafora J.W."/>
            <person name="Visel A."/>
            <person name="Grigoriev I.V."/>
        </authorList>
    </citation>
    <scope>NUCLEOTIDE SEQUENCE [LARGE SCALE GENOMIC DNA]</scope>
    <source>
        <strain evidence="2 3">PL171</strain>
    </source>
</reference>
<keyword evidence="3" id="KW-1185">Reference proteome</keyword>
<comment type="caution">
    <text evidence="2">The sequence shown here is derived from an EMBL/GenBank/DDBJ whole genome shotgun (WGS) entry which is preliminary data.</text>
</comment>
<proteinExistence type="predicted"/>
<evidence type="ECO:0000313" key="2">
    <source>
        <dbReference type="EMBL" id="ORZ37794.1"/>
    </source>
</evidence>
<protein>
    <submittedName>
        <fullName evidence="2">Uncharacterized protein</fullName>
    </submittedName>
</protein>
<feature type="compositionally biased region" description="Pro residues" evidence="1">
    <location>
        <begin position="129"/>
        <end position="138"/>
    </location>
</feature>
<name>A0A1Y2HV06_9FUNG</name>
<sequence>MAPLQLDLPAGFQVQGRALSGTNGNSLPTQLQFSNAGPVQQAVAEVGGPLVSAFLSGNGVQELQGNVGFSGIVFGGGAQGTGQEQAQIQTFQDVVLDLPASLFVTSLQQAFPRNATAPTPPAGGGRNATPPPATPPPAESGRRRGFLGRIAERVIGGGRGGGAGAGAGAGAGGGLGGIVSNLGALTNMIKPGSLDVSLDGLTAVRASATLLMPLGFPVGIQLGTLAVDAMLQERPVIDVQVPGINNGNAANELPLNDIRVGLDRGERGRFFGAVGSGLRLARGLVSGELVQNLGIGGLAIGDGAGQIQTFKQVQLAVSGLVGGGGGAAAAAQPVGTEGGGEVAEGLGVKSARGFEASPLMAAPLNGSSL</sequence>
<gene>
    <name evidence="2" type="ORF">BCR44DRAFT_1429953</name>
</gene>